<comment type="catalytic activity">
    <reaction evidence="9">
        <text>DNA(n) + a 2'-deoxyribonucleoside 5'-triphosphate = DNA(n+1) + diphosphate</text>
        <dbReference type="Rhea" id="RHEA:22508"/>
        <dbReference type="Rhea" id="RHEA-COMP:17339"/>
        <dbReference type="Rhea" id="RHEA-COMP:17340"/>
        <dbReference type="ChEBI" id="CHEBI:33019"/>
        <dbReference type="ChEBI" id="CHEBI:61560"/>
        <dbReference type="ChEBI" id="CHEBI:173112"/>
        <dbReference type="EC" id="2.7.7.7"/>
    </reaction>
</comment>
<evidence type="ECO:0000256" key="2">
    <source>
        <dbReference type="ARBA" id="ARBA00012417"/>
    </source>
</evidence>
<keyword evidence="8" id="KW-0539">Nucleus</keyword>
<dbReference type="InterPro" id="IPR050240">
    <property type="entry name" value="DNA_pol_type-B"/>
</dbReference>
<dbReference type="GO" id="GO:0003887">
    <property type="term" value="F:DNA-directed DNA polymerase activity"/>
    <property type="evidence" value="ECO:0007669"/>
    <property type="project" value="UniProtKB-KW"/>
</dbReference>
<keyword evidence="5" id="KW-0548">Nucleotidyltransferase</keyword>
<keyword evidence="6" id="KW-0862">Zinc</keyword>
<dbReference type="PANTHER" id="PTHR10322:SF23">
    <property type="entry name" value="DNA POLYMERASE DELTA CATALYTIC SUBUNIT"/>
    <property type="match status" value="1"/>
</dbReference>
<dbReference type="EMBL" id="UYRV01114785">
    <property type="protein sequence ID" value="VDN29107.1"/>
    <property type="molecule type" value="Genomic_DNA"/>
</dbReference>
<organism evidence="13 14">
    <name type="scientific">Cylicostephanus goldi</name>
    <name type="common">Nematode worm</name>
    <dbReference type="NCBI Taxonomy" id="71465"/>
    <lineage>
        <taxon>Eukaryota</taxon>
        <taxon>Metazoa</taxon>
        <taxon>Ecdysozoa</taxon>
        <taxon>Nematoda</taxon>
        <taxon>Chromadorea</taxon>
        <taxon>Rhabditida</taxon>
        <taxon>Rhabditina</taxon>
        <taxon>Rhabditomorpha</taxon>
        <taxon>Strongyloidea</taxon>
        <taxon>Strongylidae</taxon>
        <taxon>Cylicostephanus</taxon>
    </lineage>
</organism>
<gene>
    <name evidence="13" type="ORF">CGOC_LOCUS11163</name>
</gene>
<dbReference type="GO" id="GO:0003677">
    <property type="term" value="F:DNA binding"/>
    <property type="evidence" value="ECO:0007669"/>
    <property type="project" value="InterPro"/>
</dbReference>
<dbReference type="AlphaFoldDB" id="A0A3P7N332"/>
<dbReference type="InterPro" id="IPR025687">
    <property type="entry name" value="Znf-C4pol"/>
</dbReference>
<dbReference type="Gene3D" id="1.10.132.60">
    <property type="entry name" value="DNA polymerase family B, C-terminal domain"/>
    <property type="match status" value="1"/>
</dbReference>
<evidence type="ECO:0000256" key="9">
    <source>
        <dbReference type="ARBA" id="ARBA00049244"/>
    </source>
</evidence>
<keyword evidence="7" id="KW-0239">DNA-directed DNA polymerase</keyword>
<dbReference type="InterPro" id="IPR042087">
    <property type="entry name" value="DNA_pol_B_thumb"/>
</dbReference>
<dbReference type="EC" id="2.7.7.7" evidence="2"/>
<dbReference type="GO" id="GO:0051539">
    <property type="term" value="F:4 iron, 4 sulfur cluster binding"/>
    <property type="evidence" value="ECO:0007669"/>
    <property type="project" value="UniProtKB-KW"/>
</dbReference>
<dbReference type="Pfam" id="PF00136">
    <property type="entry name" value="DNA_pol_B"/>
    <property type="match status" value="1"/>
</dbReference>
<evidence type="ECO:0000256" key="3">
    <source>
        <dbReference type="ARBA" id="ARBA00022485"/>
    </source>
</evidence>
<dbReference type="GO" id="GO:0045004">
    <property type="term" value="P:DNA replication proofreading"/>
    <property type="evidence" value="ECO:0007669"/>
    <property type="project" value="TreeGrafter"/>
</dbReference>
<dbReference type="Pfam" id="PF14260">
    <property type="entry name" value="zf-C4pol"/>
    <property type="match status" value="1"/>
</dbReference>
<keyword evidence="6" id="KW-0479">Metal-binding</keyword>
<name>A0A3P7N332_CYLGO</name>
<dbReference type="GO" id="GO:0008270">
    <property type="term" value="F:zinc ion binding"/>
    <property type="evidence" value="ECO:0007669"/>
    <property type="project" value="UniProtKB-KW"/>
</dbReference>
<feature type="domain" description="DNA-directed DNA polymerase family B multifunctional" evidence="11">
    <location>
        <begin position="13"/>
        <end position="61"/>
    </location>
</feature>
<accession>A0A3P7N332</accession>
<dbReference type="InterPro" id="IPR043502">
    <property type="entry name" value="DNA/RNA_pol_sf"/>
</dbReference>
<evidence type="ECO:0000259" key="11">
    <source>
        <dbReference type="Pfam" id="PF00136"/>
    </source>
</evidence>
<keyword evidence="3" id="KW-0411">Iron-sulfur</keyword>
<keyword evidence="3" id="KW-0408">Iron</keyword>
<keyword evidence="4" id="KW-0808">Transferase</keyword>
<proteinExistence type="predicted"/>
<evidence type="ECO:0000313" key="14">
    <source>
        <dbReference type="Proteomes" id="UP000271889"/>
    </source>
</evidence>
<dbReference type="GO" id="GO:0000166">
    <property type="term" value="F:nucleotide binding"/>
    <property type="evidence" value="ECO:0007669"/>
    <property type="project" value="InterPro"/>
</dbReference>
<keyword evidence="10" id="KW-0732">Signal</keyword>
<dbReference type="PANTHER" id="PTHR10322">
    <property type="entry name" value="DNA POLYMERASE CATALYTIC SUBUNIT"/>
    <property type="match status" value="1"/>
</dbReference>
<comment type="subcellular location">
    <subcellularLocation>
        <location evidence="1">Nucleus</location>
    </subcellularLocation>
</comment>
<evidence type="ECO:0000256" key="1">
    <source>
        <dbReference type="ARBA" id="ARBA00004123"/>
    </source>
</evidence>
<protein>
    <recommendedName>
        <fullName evidence="2">DNA-directed DNA polymerase</fullName>
        <ecNumber evidence="2">2.7.7.7</ecNumber>
    </recommendedName>
</protein>
<evidence type="ECO:0000259" key="12">
    <source>
        <dbReference type="Pfam" id="PF14260"/>
    </source>
</evidence>
<dbReference type="GO" id="GO:0043625">
    <property type="term" value="C:delta DNA polymerase complex"/>
    <property type="evidence" value="ECO:0007669"/>
    <property type="project" value="TreeGrafter"/>
</dbReference>
<keyword evidence="6" id="KW-0863">Zinc-finger</keyword>
<feature type="domain" description="C4-type zinc-finger of DNA polymerase delta" evidence="12">
    <location>
        <begin position="99"/>
        <end position="172"/>
    </location>
</feature>
<evidence type="ECO:0000256" key="4">
    <source>
        <dbReference type="ARBA" id="ARBA00022679"/>
    </source>
</evidence>
<feature type="signal peptide" evidence="10">
    <location>
        <begin position="1"/>
        <end position="17"/>
    </location>
</feature>
<feature type="non-terminal residue" evidence="13">
    <location>
        <position position="1"/>
    </location>
</feature>
<sequence length="194" mass="22196">NFTPFLIILETPVVVAAAKNVPAYEKAEDPEFVLKNNIPIDTRYYLTNQLAKPLARIFEPILGDRAEKILIEGEHTRVRTVVQSKVGGLAAFTKKQVTCLGCKAVLKDQKRAVCDFCIKQGKLPEIYAQRITNLNTVERHFSRLWTECQNCAKTMQDKVNCAARDCPIWYMRQKVRNDLREAHTAVERFGEPSW</sequence>
<dbReference type="GO" id="GO:0006287">
    <property type="term" value="P:base-excision repair, gap-filling"/>
    <property type="evidence" value="ECO:0007669"/>
    <property type="project" value="TreeGrafter"/>
</dbReference>
<dbReference type="GO" id="GO:0006297">
    <property type="term" value="P:nucleotide-excision repair, DNA gap filling"/>
    <property type="evidence" value="ECO:0007669"/>
    <property type="project" value="TreeGrafter"/>
</dbReference>
<evidence type="ECO:0000256" key="8">
    <source>
        <dbReference type="ARBA" id="ARBA00023242"/>
    </source>
</evidence>
<evidence type="ECO:0000256" key="7">
    <source>
        <dbReference type="ARBA" id="ARBA00022932"/>
    </source>
</evidence>
<dbReference type="GO" id="GO:0008296">
    <property type="term" value="F:3'-5'-DNA exonuclease activity"/>
    <property type="evidence" value="ECO:0007669"/>
    <property type="project" value="TreeGrafter"/>
</dbReference>
<keyword evidence="3" id="KW-0004">4Fe-4S</keyword>
<reference evidence="13 14" key="1">
    <citation type="submission" date="2018-11" db="EMBL/GenBank/DDBJ databases">
        <authorList>
            <consortium name="Pathogen Informatics"/>
        </authorList>
    </citation>
    <scope>NUCLEOTIDE SEQUENCE [LARGE SCALE GENOMIC DNA]</scope>
</reference>
<dbReference type="OrthoDB" id="5812686at2759"/>
<evidence type="ECO:0000256" key="6">
    <source>
        <dbReference type="ARBA" id="ARBA00022771"/>
    </source>
</evidence>
<dbReference type="Proteomes" id="UP000271889">
    <property type="component" value="Unassembled WGS sequence"/>
</dbReference>
<feature type="chain" id="PRO_5018253895" description="DNA-directed DNA polymerase" evidence="10">
    <location>
        <begin position="18"/>
        <end position="194"/>
    </location>
</feature>
<dbReference type="InterPro" id="IPR006134">
    <property type="entry name" value="DNA-dir_DNA_pol_B_multi_dom"/>
</dbReference>
<evidence type="ECO:0000313" key="13">
    <source>
        <dbReference type="EMBL" id="VDN29107.1"/>
    </source>
</evidence>
<dbReference type="SUPFAM" id="SSF56672">
    <property type="entry name" value="DNA/RNA polymerases"/>
    <property type="match status" value="1"/>
</dbReference>
<keyword evidence="14" id="KW-1185">Reference proteome</keyword>
<evidence type="ECO:0000256" key="5">
    <source>
        <dbReference type="ARBA" id="ARBA00022695"/>
    </source>
</evidence>
<evidence type="ECO:0000256" key="10">
    <source>
        <dbReference type="SAM" id="SignalP"/>
    </source>
</evidence>